<feature type="compositionally biased region" description="Polar residues" evidence="1">
    <location>
        <begin position="32"/>
        <end position="43"/>
    </location>
</feature>
<accession>A0A2K1QVS2</accession>
<proteinExistence type="predicted"/>
<dbReference type="OrthoDB" id="3439027at2759"/>
<protein>
    <submittedName>
        <fullName evidence="2">Uncharacterized protein</fullName>
    </submittedName>
</protein>
<feature type="region of interest" description="Disordered" evidence="1">
    <location>
        <begin position="248"/>
        <end position="279"/>
    </location>
</feature>
<organism evidence="2 3">
    <name type="scientific">Sphaceloma murrayae</name>
    <dbReference type="NCBI Taxonomy" id="2082308"/>
    <lineage>
        <taxon>Eukaryota</taxon>
        <taxon>Fungi</taxon>
        <taxon>Dikarya</taxon>
        <taxon>Ascomycota</taxon>
        <taxon>Pezizomycotina</taxon>
        <taxon>Dothideomycetes</taxon>
        <taxon>Dothideomycetidae</taxon>
        <taxon>Myriangiales</taxon>
        <taxon>Elsinoaceae</taxon>
        <taxon>Sphaceloma</taxon>
    </lineage>
</organism>
<dbReference type="InParanoid" id="A0A2K1QVS2"/>
<comment type="caution">
    <text evidence="2">The sequence shown here is derived from an EMBL/GenBank/DDBJ whole genome shotgun (WGS) entry which is preliminary data.</text>
</comment>
<evidence type="ECO:0000256" key="1">
    <source>
        <dbReference type="SAM" id="MobiDB-lite"/>
    </source>
</evidence>
<feature type="compositionally biased region" description="Low complexity" evidence="1">
    <location>
        <begin position="68"/>
        <end position="80"/>
    </location>
</feature>
<feature type="region of interest" description="Disordered" evidence="1">
    <location>
        <begin position="31"/>
        <end position="95"/>
    </location>
</feature>
<gene>
    <name evidence="2" type="ORF">CAC42_1882</name>
</gene>
<dbReference type="Proteomes" id="UP000243797">
    <property type="component" value="Unassembled WGS sequence"/>
</dbReference>
<feature type="region of interest" description="Disordered" evidence="1">
    <location>
        <begin position="119"/>
        <end position="206"/>
    </location>
</feature>
<reference evidence="2 3" key="1">
    <citation type="submission" date="2017-06" db="EMBL/GenBank/DDBJ databases">
        <title>Draft genome sequence of a variant of Elsinoe murrayae.</title>
        <authorList>
            <person name="Cheng Q."/>
        </authorList>
    </citation>
    <scope>NUCLEOTIDE SEQUENCE [LARGE SCALE GENOMIC DNA]</scope>
    <source>
        <strain evidence="2 3">CQ-2017a</strain>
    </source>
</reference>
<feature type="compositionally biased region" description="Acidic residues" evidence="1">
    <location>
        <begin position="249"/>
        <end position="262"/>
    </location>
</feature>
<dbReference type="EMBL" id="NKHZ01000033">
    <property type="protein sequence ID" value="PNS19146.1"/>
    <property type="molecule type" value="Genomic_DNA"/>
</dbReference>
<keyword evidence="3" id="KW-1185">Reference proteome</keyword>
<dbReference type="AlphaFoldDB" id="A0A2K1QVS2"/>
<evidence type="ECO:0000313" key="3">
    <source>
        <dbReference type="Proteomes" id="UP000243797"/>
    </source>
</evidence>
<name>A0A2K1QVS2_9PEZI</name>
<feature type="compositionally biased region" description="Pro residues" evidence="1">
    <location>
        <begin position="132"/>
        <end position="148"/>
    </location>
</feature>
<sequence length="294" mass="33073">MLASKAHTRHPTWPPTVHLLPDSLLAKERTPLSLSSSKTSYTATLPEISEDEDPFSHFLSPVLDDESPFSSLSSLDSEPSYTAGITPYSTPSHSKRDALFRARLEEKWETFVARRLLQSRTTSPSRSTAVPAPLPPPFPQDPVGPSTPPNEDALPDLMDESMDDVPSPSNLDPASPSSGGWYFPSTIDGLSSDDDDEDMDMDDVDGWEADRRAAEERLRARDAKRLRFRSWGRRKRHAWRAPGEGIWTLEEEEEEDEVEAGGEDGGYGQERRGRGKRRKVVHWDEEVLVLEYER</sequence>
<evidence type="ECO:0000313" key="2">
    <source>
        <dbReference type="EMBL" id="PNS19146.1"/>
    </source>
</evidence>
<feature type="compositionally biased region" description="Acidic residues" evidence="1">
    <location>
        <begin position="191"/>
        <end position="206"/>
    </location>
</feature>
<feature type="compositionally biased region" description="Polar residues" evidence="1">
    <location>
        <begin position="119"/>
        <end position="128"/>
    </location>
</feature>
<feature type="compositionally biased region" description="Polar residues" evidence="1">
    <location>
        <begin position="167"/>
        <end position="178"/>
    </location>
</feature>
<feature type="compositionally biased region" description="Acidic residues" evidence="1">
    <location>
        <begin position="153"/>
        <end position="163"/>
    </location>
</feature>